<feature type="binding site" description="axial binding residue" evidence="8">
    <location>
        <position position="432"/>
    </location>
    <ligand>
        <name>heme</name>
        <dbReference type="ChEBI" id="CHEBI:30413"/>
    </ligand>
    <ligandPart>
        <name>Fe</name>
        <dbReference type="ChEBI" id="CHEBI:18248"/>
    </ligandPart>
</feature>
<evidence type="ECO:0000256" key="3">
    <source>
        <dbReference type="ARBA" id="ARBA00022617"/>
    </source>
</evidence>
<dbReference type="Gene3D" id="1.10.630.10">
    <property type="entry name" value="Cytochrome P450"/>
    <property type="match status" value="1"/>
</dbReference>
<dbReference type="InterPro" id="IPR001128">
    <property type="entry name" value="Cyt_P450"/>
</dbReference>
<keyword evidence="4 8" id="KW-0479">Metal-binding</keyword>
<proteinExistence type="inferred from homology"/>
<evidence type="ECO:0000256" key="4">
    <source>
        <dbReference type="ARBA" id="ARBA00022723"/>
    </source>
</evidence>
<evidence type="ECO:0000313" key="10">
    <source>
        <dbReference type="Proteomes" id="UP001174934"/>
    </source>
</evidence>
<dbReference type="AlphaFoldDB" id="A0AA39XI22"/>
<dbReference type="GO" id="GO:0020037">
    <property type="term" value="F:heme binding"/>
    <property type="evidence" value="ECO:0007669"/>
    <property type="project" value="InterPro"/>
</dbReference>
<evidence type="ECO:0000256" key="1">
    <source>
        <dbReference type="ARBA" id="ARBA00001971"/>
    </source>
</evidence>
<dbReference type="SUPFAM" id="SSF48264">
    <property type="entry name" value="Cytochrome P450"/>
    <property type="match status" value="1"/>
</dbReference>
<dbReference type="PANTHER" id="PTHR24305:SF237">
    <property type="entry name" value="CYTOCHROME P450 MONOOXYGENASE ATNE-RELATED"/>
    <property type="match status" value="1"/>
</dbReference>
<dbReference type="GO" id="GO:0016705">
    <property type="term" value="F:oxidoreductase activity, acting on paired donors, with incorporation or reduction of molecular oxygen"/>
    <property type="evidence" value="ECO:0007669"/>
    <property type="project" value="InterPro"/>
</dbReference>
<dbReference type="GO" id="GO:0005506">
    <property type="term" value="F:iron ion binding"/>
    <property type="evidence" value="ECO:0007669"/>
    <property type="project" value="InterPro"/>
</dbReference>
<keyword evidence="10" id="KW-1185">Reference proteome</keyword>
<dbReference type="EMBL" id="JAULSR010000001">
    <property type="protein sequence ID" value="KAK0634284.1"/>
    <property type="molecule type" value="Genomic_DNA"/>
</dbReference>
<name>A0AA39XI22_9PEZI</name>
<dbReference type="Pfam" id="PF00067">
    <property type="entry name" value="p450"/>
    <property type="match status" value="2"/>
</dbReference>
<dbReference type="PRINTS" id="PR00463">
    <property type="entry name" value="EP450I"/>
</dbReference>
<organism evidence="9 10">
    <name type="scientific">Bombardia bombarda</name>
    <dbReference type="NCBI Taxonomy" id="252184"/>
    <lineage>
        <taxon>Eukaryota</taxon>
        <taxon>Fungi</taxon>
        <taxon>Dikarya</taxon>
        <taxon>Ascomycota</taxon>
        <taxon>Pezizomycotina</taxon>
        <taxon>Sordariomycetes</taxon>
        <taxon>Sordariomycetidae</taxon>
        <taxon>Sordariales</taxon>
        <taxon>Lasiosphaeriaceae</taxon>
        <taxon>Bombardia</taxon>
    </lineage>
</organism>
<dbReference type="CDD" id="cd11061">
    <property type="entry name" value="CYP67-like"/>
    <property type="match status" value="1"/>
</dbReference>
<dbReference type="Proteomes" id="UP001174934">
    <property type="component" value="Unassembled WGS sequence"/>
</dbReference>
<evidence type="ECO:0000256" key="2">
    <source>
        <dbReference type="ARBA" id="ARBA00010617"/>
    </source>
</evidence>
<dbReference type="InterPro" id="IPR036396">
    <property type="entry name" value="Cyt_P450_sf"/>
</dbReference>
<evidence type="ECO:0000256" key="8">
    <source>
        <dbReference type="PIRSR" id="PIRSR602401-1"/>
    </source>
</evidence>
<dbReference type="InterPro" id="IPR002401">
    <property type="entry name" value="Cyt_P450_E_grp-I"/>
</dbReference>
<reference evidence="9" key="1">
    <citation type="submission" date="2023-06" db="EMBL/GenBank/DDBJ databases">
        <title>Genome-scale phylogeny and comparative genomics of the fungal order Sordariales.</title>
        <authorList>
            <consortium name="Lawrence Berkeley National Laboratory"/>
            <person name="Hensen N."/>
            <person name="Bonometti L."/>
            <person name="Westerberg I."/>
            <person name="Brannstrom I.O."/>
            <person name="Guillou S."/>
            <person name="Cros-Aarteil S."/>
            <person name="Calhoun S."/>
            <person name="Haridas S."/>
            <person name="Kuo A."/>
            <person name="Mondo S."/>
            <person name="Pangilinan J."/>
            <person name="Riley R."/>
            <person name="LaButti K."/>
            <person name="Andreopoulos B."/>
            <person name="Lipzen A."/>
            <person name="Chen C."/>
            <person name="Yanf M."/>
            <person name="Daum C."/>
            <person name="Ng V."/>
            <person name="Clum A."/>
            <person name="Steindorff A."/>
            <person name="Ohm R."/>
            <person name="Martin F."/>
            <person name="Silar P."/>
            <person name="Natvig D."/>
            <person name="Lalanne C."/>
            <person name="Gautier V."/>
            <person name="Ament-velasquez S.L."/>
            <person name="Kruys A."/>
            <person name="Hutchinson M.I."/>
            <person name="Powell A.J."/>
            <person name="Barry K."/>
            <person name="Miller A.N."/>
            <person name="Grigoriev I.V."/>
            <person name="Debuchy R."/>
            <person name="Gladieux P."/>
            <person name="Thoren M.H."/>
            <person name="Johannesson H."/>
        </authorList>
    </citation>
    <scope>NUCLEOTIDE SEQUENCE</scope>
    <source>
        <strain evidence="9">SMH3391-2</strain>
    </source>
</reference>
<keyword evidence="3 8" id="KW-0349">Heme</keyword>
<gene>
    <name evidence="9" type="ORF">B0T17DRAFT_611324</name>
</gene>
<evidence type="ECO:0000313" key="9">
    <source>
        <dbReference type="EMBL" id="KAK0634284.1"/>
    </source>
</evidence>
<keyword evidence="6 8" id="KW-0408">Iron</keyword>
<comment type="similarity">
    <text evidence="2">Belongs to the cytochrome P450 family.</text>
</comment>
<dbReference type="PANTHER" id="PTHR24305">
    <property type="entry name" value="CYTOCHROME P450"/>
    <property type="match status" value="1"/>
</dbReference>
<comment type="cofactor">
    <cofactor evidence="1 8">
        <name>heme</name>
        <dbReference type="ChEBI" id="CHEBI:30413"/>
    </cofactor>
</comment>
<sequence length="507" mass="56324">MVALVLYRLTLHPLASYPGPLLGRITNWYSVIDSLGGDRHIHLLELHKKHGPFVRIGPNIISVNTAEGLRGIYGPGANVRKSNYYTMFKKVFEADSIFSTLDPGPHSRKKRVLANALSETSIRAMEELVLRNIDKFITILGGDNDVVDVQNLDRWSNPKNMHDWAGYMTLDVISDVCFTNSFEMLDKPDNRPLTKELALGVRGLYVAGWMPALYSLRIFFGPLLANLYATLDRFKGFAREQTQRRIALQAAPGYVQHTDIYSHLLAANVKGVEDQQRPLFTQAELVGETSVLISAGSDTLSASLSAEIRGGSDFISSPPRFNSLDEIRWTNPKLTECSYLRACIDEAMRMSPAIPSLLPRRVLRGGVDIANHYFPEGTDLSVSAYAIHHNEDYFENSFEYLPERWLSGGGDGSKQSAPTSAYTPFSIGPFGCPGRSLAIKELLVTIARIVFMYDIRLTPGKEDFGAGGPGKGPGREREGECQIQDDFVGAPDGPWVQFRTRQTETDE</sequence>
<dbReference type="InterPro" id="IPR050121">
    <property type="entry name" value="Cytochrome_P450_monoxygenase"/>
</dbReference>
<protein>
    <submittedName>
        <fullName evidence="9">Cytochrome P450</fullName>
    </submittedName>
</protein>
<dbReference type="GO" id="GO:0004497">
    <property type="term" value="F:monooxygenase activity"/>
    <property type="evidence" value="ECO:0007669"/>
    <property type="project" value="UniProtKB-KW"/>
</dbReference>
<keyword evidence="7" id="KW-0503">Monooxygenase</keyword>
<evidence type="ECO:0000256" key="5">
    <source>
        <dbReference type="ARBA" id="ARBA00023002"/>
    </source>
</evidence>
<accession>A0AA39XI22</accession>
<evidence type="ECO:0000256" key="6">
    <source>
        <dbReference type="ARBA" id="ARBA00023004"/>
    </source>
</evidence>
<comment type="caution">
    <text evidence="9">The sequence shown here is derived from an EMBL/GenBank/DDBJ whole genome shotgun (WGS) entry which is preliminary data.</text>
</comment>
<evidence type="ECO:0000256" key="7">
    <source>
        <dbReference type="ARBA" id="ARBA00023033"/>
    </source>
</evidence>
<keyword evidence="5" id="KW-0560">Oxidoreductase</keyword>